<feature type="compositionally biased region" description="Basic residues" evidence="1">
    <location>
        <begin position="120"/>
        <end position="130"/>
    </location>
</feature>
<comment type="caution">
    <text evidence="2">The sequence shown here is derived from an EMBL/GenBank/DDBJ whole genome shotgun (WGS) entry which is preliminary data.</text>
</comment>
<name>A0A7W5BS09_9HYPH</name>
<evidence type="ECO:0000313" key="3">
    <source>
        <dbReference type="Proteomes" id="UP000518315"/>
    </source>
</evidence>
<gene>
    <name evidence="2" type="ORF">FHS26_005852</name>
</gene>
<dbReference type="Proteomes" id="UP000518315">
    <property type="component" value="Unassembled WGS sequence"/>
</dbReference>
<reference evidence="2 3" key="1">
    <citation type="submission" date="2020-08" db="EMBL/GenBank/DDBJ databases">
        <title>Genomic Encyclopedia of Type Strains, Phase III (KMG-III): the genomes of soil and plant-associated and newly described type strains.</title>
        <authorList>
            <person name="Whitman W."/>
        </authorList>
    </citation>
    <scope>NUCLEOTIDE SEQUENCE [LARGE SCALE GENOMIC DNA]</scope>
    <source>
        <strain evidence="2 3">CECT 4113</strain>
    </source>
</reference>
<evidence type="ECO:0000313" key="2">
    <source>
        <dbReference type="EMBL" id="MBB3138074.1"/>
    </source>
</evidence>
<proteinExistence type="predicted"/>
<protein>
    <submittedName>
        <fullName evidence="2">Uncharacterized protein</fullName>
    </submittedName>
</protein>
<keyword evidence="3" id="KW-1185">Reference proteome</keyword>
<dbReference type="EMBL" id="JACHXH010000028">
    <property type="protein sequence ID" value="MBB3138074.1"/>
    <property type="molecule type" value="Genomic_DNA"/>
</dbReference>
<evidence type="ECO:0000256" key="1">
    <source>
        <dbReference type="SAM" id="MobiDB-lite"/>
    </source>
</evidence>
<accession>A0A7W5BS09</accession>
<organism evidence="2 3">
    <name type="scientific">Rhizobium pisi</name>
    <dbReference type="NCBI Taxonomy" id="574561"/>
    <lineage>
        <taxon>Bacteria</taxon>
        <taxon>Pseudomonadati</taxon>
        <taxon>Pseudomonadota</taxon>
        <taxon>Alphaproteobacteria</taxon>
        <taxon>Hyphomicrobiales</taxon>
        <taxon>Rhizobiaceae</taxon>
        <taxon>Rhizobium/Agrobacterium group</taxon>
        <taxon>Rhizobium</taxon>
    </lineage>
</organism>
<feature type="region of interest" description="Disordered" evidence="1">
    <location>
        <begin position="101"/>
        <end position="140"/>
    </location>
</feature>
<sequence>MARRKGELTPAAIDRGWPFQVALLAELSKGKLGEEQALYCNRLMRCSRGHTVFHEDQHSNIHCFATKVGAEAFMAKFGGEWFDPRDRGARVLATQLKGAAAEWQRPDPSSDQALPLPPRGARRRGHRKCRPSGQREKALSTARTFPGTAVGLPDGRSVQLPDDVLRQWIWIEKPLSRLTMISDWVTYALRTWLLRLLGAGGPQVT</sequence>
<dbReference type="AlphaFoldDB" id="A0A7W5BS09"/>